<name>A0A9P7D5T6_9AGAM</name>
<gene>
    <name evidence="1" type="ORF">EV702DRAFT_1084617</name>
</gene>
<dbReference type="AlphaFoldDB" id="A0A9P7D5T6"/>
<evidence type="ECO:0000313" key="2">
    <source>
        <dbReference type="Proteomes" id="UP000714275"/>
    </source>
</evidence>
<reference evidence="1" key="1">
    <citation type="journal article" date="2020" name="New Phytol.">
        <title>Comparative genomics reveals dynamic genome evolution in host specialist ectomycorrhizal fungi.</title>
        <authorList>
            <person name="Lofgren L.A."/>
            <person name="Nguyen N.H."/>
            <person name="Vilgalys R."/>
            <person name="Ruytinx J."/>
            <person name="Liao H.L."/>
            <person name="Branco S."/>
            <person name="Kuo A."/>
            <person name="LaButti K."/>
            <person name="Lipzen A."/>
            <person name="Andreopoulos W."/>
            <person name="Pangilinan J."/>
            <person name="Riley R."/>
            <person name="Hundley H."/>
            <person name="Na H."/>
            <person name="Barry K."/>
            <person name="Grigoriev I.V."/>
            <person name="Stajich J.E."/>
            <person name="Kennedy P.G."/>
        </authorList>
    </citation>
    <scope>NUCLEOTIDE SEQUENCE</scope>
    <source>
        <strain evidence="1">DOB743</strain>
    </source>
</reference>
<dbReference type="EMBL" id="JABBWD010000010">
    <property type="protein sequence ID" value="KAG1780077.1"/>
    <property type="molecule type" value="Genomic_DNA"/>
</dbReference>
<sequence>MLLVMTARVAITGCISAVLLQWPVIHHTAQVLSKAETMRGCLQVASTLCSSIILIRNYFVPFQPSTSSPVTESPELIFGTPIPYSS</sequence>
<comment type="caution">
    <text evidence="1">The sequence shown here is derived from an EMBL/GenBank/DDBJ whole genome shotgun (WGS) entry which is preliminary data.</text>
</comment>
<protein>
    <submittedName>
        <fullName evidence="1">Uncharacterized protein</fullName>
    </submittedName>
</protein>
<keyword evidence="2" id="KW-1185">Reference proteome</keyword>
<evidence type="ECO:0000313" key="1">
    <source>
        <dbReference type="EMBL" id="KAG1780077.1"/>
    </source>
</evidence>
<organism evidence="1 2">
    <name type="scientific">Suillus placidus</name>
    <dbReference type="NCBI Taxonomy" id="48579"/>
    <lineage>
        <taxon>Eukaryota</taxon>
        <taxon>Fungi</taxon>
        <taxon>Dikarya</taxon>
        <taxon>Basidiomycota</taxon>
        <taxon>Agaricomycotina</taxon>
        <taxon>Agaricomycetes</taxon>
        <taxon>Agaricomycetidae</taxon>
        <taxon>Boletales</taxon>
        <taxon>Suillineae</taxon>
        <taxon>Suillaceae</taxon>
        <taxon>Suillus</taxon>
    </lineage>
</organism>
<accession>A0A9P7D5T6</accession>
<proteinExistence type="predicted"/>
<dbReference type="Proteomes" id="UP000714275">
    <property type="component" value="Unassembled WGS sequence"/>
</dbReference>